<evidence type="ECO:0000313" key="2">
    <source>
        <dbReference type="Proteomes" id="UP000689195"/>
    </source>
</evidence>
<dbReference type="AlphaFoldDB" id="A0A8S1UD85"/>
<dbReference type="EMBL" id="CAJJDO010000036">
    <property type="protein sequence ID" value="CAD8161709.1"/>
    <property type="molecule type" value="Genomic_DNA"/>
</dbReference>
<sequence>MFVRTQKRQKHKELTDVLRTITSPNCCVIPNKINIMNIFQKQWLDEFHQMCYYPPIVYFLLKKQDYLINNLKHRRLLQDENKLLMHNNSNNKNELTSTKKRDAYSNKWNKVRFNMQSIQAKEMNYEVQKAKIQWQIEGVIEGTLGRQTVDCIMDLIDAQKLGKGLFVSASIQGGLYIQVQIDVYQIGNKIFWKSNFILLELD</sequence>
<protein>
    <submittedName>
        <fullName evidence="1">Uncharacterized protein</fullName>
    </submittedName>
</protein>
<comment type="caution">
    <text evidence="1">The sequence shown here is derived from an EMBL/GenBank/DDBJ whole genome shotgun (WGS) entry which is preliminary data.</text>
</comment>
<organism evidence="1 2">
    <name type="scientific">Paramecium pentaurelia</name>
    <dbReference type="NCBI Taxonomy" id="43138"/>
    <lineage>
        <taxon>Eukaryota</taxon>
        <taxon>Sar</taxon>
        <taxon>Alveolata</taxon>
        <taxon>Ciliophora</taxon>
        <taxon>Intramacronucleata</taxon>
        <taxon>Oligohymenophorea</taxon>
        <taxon>Peniculida</taxon>
        <taxon>Parameciidae</taxon>
        <taxon>Paramecium</taxon>
    </lineage>
</organism>
<proteinExistence type="predicted"/>
<keyword evidence="2" id="KW-1185">Reference proteome</keyword>
<accession>A0A8S1UD85</accession>
<dbReference type="Proteomes" id="UP000689195">
    <property type="component" value="Unassembled WGS sequence"/>
</dbReference>
<evidence type="ECO:0000313" key="1">
    <source>
        <dbReference type="EMBL" id="CAD8161709.1"/>
    </source>
</evidence>
<reference evidence="1" key="1">
    <citation type="submission" date="2021-01" db="EMBL/GenBank/DDBJ databases">
        <authorList>
            <consortium name="Genoscope - CEA"/>
            <person name="William W."/>
        </authorList>
    </citation>
    <scope>NUCLEOTIDE SEQUENCE</scope>
</reference>
<name>A0A8S1UD85_9CILI</name>
<gene>
    <name evidence="1" type="ORF">PPENT_87.1.T0360323</name>
</gene>